<sequence length="998" mass="106716">MSEVEAQNPTLAEEEHVEELGDAVGQEHAEETQSQEEHGEHAQTDVIEDPSVEVEENAAGVGEAAEVEPKSPVEPTADVATEEVKESPSAPTSPSKPKLTAKPTVTTKSPAGKAYGTPGTPLVKKVISSGTFGPGTTRAPPAASKTTSLAGAISKPSTTPTSPVKRAVSAVAPRASMAAPTTARTPAPPTAATRRASLVPPTRQSTMGTAAKPAVTTSTANRTPSATGHAARPSVTSPDSVASLKSSSSAKPRAPVTDAAKRATPTSRPSLGPTSAARTPSSPSISSIKEVRGDGKAIEELQAKLTDVTSSLTAKTEALEELTSQVATLQRSFDEARADSDAKQATVDQLEQAKSAAEAELASAKESLAKLQAESEEGSSVLKGVKDDLEIAKSEYHAQTKLVQQLQAQTDRLETDVKAAKENLELLRSSSGEASEAAATAAAVEHEALLKAKTDLEGIREEIEALETVHAKTLAEAQAKVESLEESAARSVALEAQLAELKAENDDKANKVSELEVEILELREEQEKVEEERATTLGKIKELEEEAKKAAAVMKAAVEAAQIKEEELSQSSSSAATAHAEEIQKANEEYEKLSAQLQAVQDELNTALVAIESAKAEAAAAAEEQSARLEVIESTHKAREAELQEEIQKVSAELAGQEAQYNTKVDAVKAEHDQLLQEAFSRAKSEAGSVHSQDLQALRAESQATIEQLRTAHQSTIESLKAEHHAALDNQVKVLEKQIAGQALELNAAREDLAKAKTAATAAISELETVKTHLEETKRVIASLDKSDKDSAIAQLSKELSNAHEEHAALKDMFMASNEHLREITNNHVTELEEAAKGRVEEVTKLKAVHQEEIDTLTKDRTALTMQLSDLQGELSTLKAQLTPEVTASPRSNGAAHARSSSITRDDLQKMHEAHNLKLYDLQAEHDRAMRVLKEELETVLSKADELNQEVSRKTMEIQYLEQETDESQDQITRYVRIFGFKSFVVGLCSLAVVYGLF</sequence>
<proteinExistence type="predicted"/>
<comment type="caution">
    <text evidence="1">The sequence shown here is derived from an EMBL/GenBank/DDBJ whole genome shotgun (WGS) entry which is preliminary data.</text>
</comment>
<evidence type="ECO:0000313" key="2">
    <source>
        <dbReference type="Proteomes" id="UP001055072"/>
    </source>
</evidence>
<evidence type="ECO:0000313" key="1">
    <source>
        <dbReference type="EMBL" id="KAI0094774.1"/>
    </source>
</evidence>
<reference evidence="1" key="1">
    <citation type="journal article" date="2021" name="Environ. Microbiol.">
        <title>Gene family expansions and transcriptome signatures uncover fungal adaptations to wood decay.</title>
        <authorList>
            <person name="Hage H."/>
            <person name="Miyauchi S."/>
            <person name="Viragh M."/>
            <person name="Drula E."/>
            <person name="Min B."/>
            <person name="Chaduli D."/>
            <person name="Navarro D."/>
            <person name="Favel A."/>
            <person name="Norest M."/>
            <person name="Lesage-Meessen L."/>
            <person name="Balint B."/>
            <person name="Merenyi Z."/>
            <person name="de Eugenio L."/>
            <person name="Morin E."/>
            <person name="Martinez A.T."/>
            <person name="Baldrian P."/>
            <person name="Stursova M."/>
            <person name="Martinez M.J."/>
            <person name="Novotny C."/>
            <person name="Magnuson J.K."/>
            <person name="Spatafora J.W."/>
            <person name="Maurice S."/>
            <person name="Pangilinan J."/>
            <person name="Andreopoulos W."/>
            <person name="LaButti K."/>
            <person name="Hundley H."/>
            <person name="Na H."/>
            <person name="Kuo A."/>
            <person name="Barry K."/>
            <person name="Lipzen A."/>
            <person name="Henrissat B."/>
            <person name="Riley R."/>
            <person name="Ahrendt S."/>
            <person name="Nagy L.G."/>
            <person name="Grigoriev I.V."/>
            <person name="Martin F."/>
            <person name="Rosso M.N."/>
        </authorList>
    </citation>
    <scope>NUCLEOTIDE SEQUENCE</scope>
    <source>
        <strain evidence="1">CBS 384.51</strain>
    </source>
</reference>
<gene>
    <name evidence="1" type="ORF">BDY19DRAFT_982152</name>
</gene>
<dbReference type="EMBL" id="MU274900">
    <property type="protein sequence ID" value="KAI0094774.1"/>
    <property type="molecule type" value="Genomic_DNA"/>
</dbReference>
<name>A0ACB8UK69_9APHY</name>
<organism evidence="1 2">
    <name type="scientific">Irpex rosettiformis</name>
    <dbReference type="NCBI Taxonomy" id="378272"/>
    <lineage>
        <taxon>Eukaryota</taxon>
        <taxon>Fungi</taxon>
        <taxon>Dikarya</taxon>
        <taxon>Basidiomycota</taxon>
        <taxon>Agaricomycotina</taxon>
        <taxon>Agaricomycetes</taxon>
        <taxon>Polyporales</taxon>
        <taxon>Irpicaceae</taxon>
        <taxon>Irpex</taxon>
    </lineage>
</organism>
<accession>A0ACB8UK69</accession>
<keyword evidence="2" id="KW-1185">Reference proteome</keyword>
<dbReference type="Proteomes" id="UP001055072">
    <property type="component" value="Unassembled WGS sequence"/>
</dbReference>
<protein>
    <submittedName>
        <fullName evidence="1">Uncharacterized protein</fullName>
    </submittedName>
</protein>